<evidence type="ECO:0000313" key="3">
    <source>
        <dbReference type="EMBL" id="MBB4013979.1"/>
    </source>
</evidence>
<dbReference type="Gene3D" id="3.40.50.1820">
    <property type="entry name" value="alpha/beta hydrolase"/>
    <property type="match status" value="1"/>
</dbReference>
<dbReference type="PANTHER" id="PTHR48081:SF13">
    <property type="entry name" value="ALPHA_BETA HYDROLASE"/>
    <property type="match status" value="1"/>
</dbReference>
<name>A0A840BR93_9RHOO</name>
<dbReference type="PANTHER" id="PTHR48081">
    <property type="entry name" value="AB HYDROLASE SUPERFAMILY PROTEIN C4A8.06C"/>
    <property type="match status" value="1"/>
</dbReference>
<dbReference type="EMBL" id="JACIET010000002">
    <property type="protein sequence ID" value="MBB4013979.1"/>
    <property type="molecule type" value="Genomic_DNA"/>
</dbReference>
<dbReference type="InterPro" id="IPR050300">
    <property type="entry name" value="GDXG_lipolytic_enzyme"/>
</dbReference>
<keyword evidence="4" id="KW-1185">Reference proteome</keyword>
<dbReference type="PROSITE" id="PS51257">
    <property type="entry name" value="PROKAR_LIPOPROTEIN"/>
    <property type="match status" value="1"/>
</dbReference>
<sequence>MPLVFFRTFAAWLLLLVVLLGGCGGGEASPAAPPDTSPRQQFYAPGLAADVYLPATFAAARPAVLLLHGGGWGAGDRGEFADLARWLAAQGVVAVAIDYRLTTAGYRWPAQLEDARHAVWWMRMHAGDLGIDPQRIAALGGSAGGLLAAWLAVDDAHDAAGRSDRVQAAVSLWGPWDLTQPDDSLLPDARGMLESLLGPGRPGARDASPYFRIAADSAPVLLVHGLDDRLVPPIQSQRACARYRELGARCDLLELPGEGHGLARSEDVNRVTEAVRAFLGRELLARR</sequence>
<evidence type="ECO:0000256" key="1">
    <source>
        <dbReference type="ARBA" id="ARBA00022801"/>
    </source>
</evidence>
<dbReference type="InterPro" id="IPR029058">
    <property type="entry name" value="AB_hydrolase_fold"/>
</dbReference>
<evidence type="ECO:0000313" key="4">
    <source>
        <dbReference type="Proteomes" id="UP000561045"/>
    </source>
</evidence>
<feature type="domain" description="BD-FAE-like" evidence="2">
    <location>
        <begin position="50"/>
        <end position="238"/>
    </location>
</feature>
<keyword evidence="1" id="KW-0378">Hydrolase</keyword>
<protein>
    <submittedName>
        <fullName evidence="3">Acetyl esterase/lipase</fullName>
    </submittedName>
</protein>
<dbReference type="GO" id="GO:0016787">
    <property type="term" value="F:hydrolase activity"/>
    <property type="evidence" value="ECO:0007669"/>
    <property type="project" value="UniProtKB-KW"/>
</dbReference>
<dbReference type="Pfam" id="PF20434">
    <property type="entry name" value="BD-FAE"/>
    <property type="match status" value="1"/>
</dbReference>
<proteinExistence type="predicted"/>
<organism evidence="3 4">
    <name type="scientific">Niveibacterium umoris</name>
    <dbReference type="NCBI Taxonomy" id="1193620"/>
    <lineage>
        <taxon>Bacteria</taxon>
        <taxon>Pseudomonadati</taxon>
        <taxon>Pseudomonadota</taxon>
        <taxon>Betaproteobacteria</taxon>
        <taxon>Rhodocyclales</taxon>
        <taxon>Rhodocyclaceae</taxon>
        <taxon>Niveibacterium</taxon>
    </lineage>
</organism>
<dbReference type="AlphaFoldDB" id="A0A840BR93"/>
<dbReference type="SUPFAM" id="SSF53474">
    <property type="entry name" value="alpha/beta-Hydrolases"/>
    <property type="match status" value="1"/>
</dbReference>
<evidence type="ECO:0000259" key="2">
    <source>
        <dbReference type="Pfam" id="PF20434"/>
    </source>
</evidence>
<gene>
    <name evidence="3" type="ORF">GGR36_003325</name>
</gene>
<comment type="caution">
    <text evidence="3">The sequence shown here is derived from an EMBL/GenBank/DDBJ whole genome shotgun (WGS) entry which is preliminary data.</text>
</comment>
<dbReference type="Proteomes" id="UP000561045">
    <property type="component" value="Unassembled WGS sequence"/>
</dbReference>
<reference evidence="3 4" key="1">
    <citation type="submission" date="2020-08" db="EMBL/GenBank/DDBJ databases">
        <title>Genomic Encyclopedia of Type Strains, Phase IV (KMG-IV): sequencing the most valuable type-strain genomes for metagenomic binning, comparative biology and taxonomic classification.</title>
        <authorList>
            <person name="Goeker M."/>
        </authorList>
    </citation>
    <scope>NUCLEOTIDE SEQUENCE [LARGE SCALE GENOMIC DNA]</scope>
    <source>
        <strain evidence="3 4">DSM 106739</strain>
    </source>
</reference>
<dbReference type="RefSeq" id="WP_183635886.1">
    <property type="nucleotide sequence ID" value="NZ_BAABLE010000005.1"/>
</dbReference>
<dbReference type="InterPro" id="IPR049492">
    <property type="entry name" value="BD-FAE-like_dom"/>
</dbReference>
<accession>A0A840BR93</accession>